<dbReference type="SUPFAM" id="SSF88946">
    <property type="entry name" value="Sigma2 domain of RNA polymerase sigma factors"/>
    <property type="match status" value="1"/>
</dbReference>
<dbReference type="InterPro" id="IPR039425">
    <property type="entry name" value="RNA_pol_sigma-70-like"/>
</dbReference>
<dbReference type="Gene3D" id="1.10.1740.10">
    <property type="match status" value="1"/>
</dbReference>
<comment type="caution">
    <text evidence="7">The sequence shown here is derived from an EMBL/GenBank/DDBJ whole genome shotgun (WGS) entry which is preliminary data.</text>
</comment>
<feature type="domain" description="RNA polymerase sigma-70 region 2" evidence="5">
    <location>
        <begin position="28"/>
        <end position="93"/>
    </location>
</feature>
<reference evidence="7" key="1">
    <citation type="submission" date="2020-10" db="EMBL/GenBank/DDBJ databases">
        <authorList>
            <person name="Lu T."/>
            <person name="Wang Q."/>
            <person name="Han X."/>
        </authorList>
    </citation>
    <scope>NUCLEOTIDE SEQUENCE</scope>
    <source>
        <strain evidence="7">WQ 366</strain>
    </source>
</reference>
<dbReference type="NCBIfam" id="TIGR02937">
    <property type="entry name" value="sigma70-ECF"/>
    <property type="match status" value="1"/>
</dbReference>
<evidence type="ECO:0000256" key="1">
    <source>
        <dbReference type="ARBA" id="ARBA00010641"/>
    </source>
</evidence>
<dbReference type="PANTHER" id="PTHR43133">
    <property type="entry name" value="RNA POLYMERASE ECF-TYPE SIGMA FACTO"/>
    <property type="match status" value="1"/>
</dbReference>
<dbReference type="NCBIfam" id="TIGR02985">
    <property type="entry name" value="Sig70_bacteroi1"/>
    <property type="match status" value="1"/>
</dbReference>
<dbReference type="Pfam" id="PF04542">
    <property type="entry name" value="Sigma70_r2"/>
    <property type="match status" value="1"/>
</dbReference>
<feature type="domain" description="RNA polymerase sigma factor 70 region 4 type 2" evidence="6">
    <location>
        <begin position="126"/>
        <end position="176"/>
    </location>
</feature>
<dbReference type="SUPFAM" id="SSF88659">
    <property type="entry name" value="Sigma3 and sigma4 domains of RNA polymerase sigma factors"/>
    <property type="match status" value="1"/>
</dbReference>
<proteinExistence type="inferred from homology"/>
<evidence type="ECO:0000313" key="7">
    <source>
        <dbReference type="EMBL" id="MCA5005634.1"/>
    </source>
</evidence>
<sequence length="188" mass="22407">MKIEKEFPDYTLLLEKVSRGDDFAFTQLYDIFANDLIRHIMSKIQDEEKAEDILHDLFLSLWKNRQNLINIQSLPSYLYSSCRYLILNNLRKELLKGKSISITDIDVINEEVSIEDRIHYRYVIDIVENEIENLPQKCREVFKLSRQNYLSNKEISNQLNISESTVEKHINKAIRLLRSSTKRFLLFF</sequence>
<dbReference type="InterPro" id="IPR013249">
    <property type="entry name" value="RNA_pol_sigma70_r4_t2"/>
</dbReference>
<protein>
    <submittedName>
        <fullName evidence="7">RNA polymerase sigma-70 factor</fullName>
    </submittedName>
</protein>
<organism evidence="7 8">
    <name type="scientific">Sphingobacterium bovistauri</name>
    <dbReference type="NCBI Taxonomy" id="2781959"/>
    <lineage>
        <taxon>Bacteria</taxon>
        <taxon>Pseudomonadati</taxon>
        <taxon>Bacteroidota</taxon>
        <taxon>Sphingobacteriia</taxon>
        <taxon>Sphingobacteriales</taxon>
        <taxon>Sphingobacteriaceae</taxon>
        <taxon>Sphingobacterium</taxon>
    </lineage>
</organism>
<gene>
    <name evidence="7" type="ORF">IPZ78_10765</name>
</gene>
<evidence type="ECO:0000256" key="4">
    <source>
        <dbReference type="ARBA" id="ARBA00023163"/>
    </source>
</evidence>
<keyword evidence="4" id="KW-0804">Transcription</keyword>
<comment type="similarity">
    <text evidence="1">Belongs to the sigma-70 factor family. ECF subfamily.</text>
</comment>
<keyword evidence="3" id="KW-0731">Sigma factor</keyword>
<dbReference type="InterPro" id="IPR014327">
    <property type="entry name" value="RNA_pol_sigma70_bacteroid"/>
</dbReference>
<evidence type="ECO:0000256" key="2">
    <source>
        <dbReference type="ARBA" id="ARBA00023015"/>
    </source>
</evidence>
<dbReference type="EMBL" id="JADEYP010000019">
    <property type="protein sequence ID" value="MCA5005634.1"/>
    <property type="molecule type" value="Genomic_DNA"/>
</dbReference>
<dbReference type="RefSeq" id="WP_225553554.1">
    <property type="nucleotide sequence ID" value="NZ_JADEYP010000019.1"/>
</dbReference>
<dbReference type="InterPro" id="IPR007627">
    <property type="entry name" value="RNA_pol_sigma70_r2"/>
</dbReference>
<dbReference type="InterPro" id="IPR036388">
    <property type="entry name" value="WH-like_DNA-bd_sf"/>
</dbReference>
<dbReference type="InterPro" id="IPR013325">
    <property type="entry name" value="RNA_pol_sigma_r2"/>
</dbReference>
<dbReference type="Proteomes" id="UP001165302">
    <property type="component" value="Unassembled WGS sequence"/>
</dbReference>
<dbReference type="PANTHER" id="PTHR43133:SF46">
    <property type="entry name" value="RNA POLYMERASE SIGMA-70 FACTOR ECF SUBFAMILY"/>
    <property type="match status" value="1"/>
</dbReference>
<dbReference type="Gene3D" id="1.10.10.10">
    <property type="entry name" value="Winged helix-like DNA-binding domain superfamily/Winged helix DNA-binding domain"/>
    <property type="match status" value="1"/>
</dbReference>
<evidence type="ECO:0000259" key="5">
    <source>
        <dbReference type="Pfam" id="PF04542"/>
    </source>
</evidence>
<name>A0ABS7Z9K9_9SPHI</name>
<evidence type="ECO:0000256" key="3">
    <source>
        <dbReference type="ARBA" id="ARBA00023082"/>
    </source>
</evidence>
<evidence type="ECO:0000313" key="8">
    <source>
        <dbReference type="Proteomes" id="UP001165302"/>
    </source>
</evidence>
<accession>A0ABS7Z9K9</accession>
<dbReference type="InterPro" id="IPR014284">
    <property type="entry name" value="RNA_pol_sigma-70_dom"/>
</dbReference>
<keyword evidence="8" id="KW-1185">Reference proteome</keyword>
<keyword evidence="2" id="KW-0805">Transcription regulation</keyword>
<evidence type="ECO:0000259" key="6">
    <source>
        <dbReference type="Pfam" id="PF08281"/>
    </source>
</evidence>
<dbReference type="InterPro" id="IPR013324">
    <property type="entry name" value="RNA_pol_sigma_r3/r4-like"/>
</dbReference>
<dbReference type="Pfam" id="PF08281">
    <property type="entry name" value="Sigma70_r4_2"/>
    <property type="match status" value="1"/>
</dbReference>